<evidence type="ECO:0000259" key="2">
    <source>
        <dbReference type="Pfam" id="PF24098"/>
    </source>
</evidence>
<dbReference type="InterPro" id="IPR055804">
    <property type="entry name" value="DUF7380"/>
</dbReference>
<dbReference type="AlphaFoldDB" id="A0A1G9CMR6"/>
<dbReference type="InterPro" id="IPR025209">
    <property type="entry name" value="DUF4209"/>
</dbReference>
<evidence type="ECO:0000259" key="1">
    <source>
        <dbReference type="Pfam" id="PF13910"/>
    </source>
</evidence>
<protein>
    <submittedName>
        <fullName evidence="3">Uncharacterized protein</fullName>
    </submittedName>
</protein>
<dbReference type="Pfam" id="PF24098">
    <property type="entry name" value="DUF7380"/>
    <property type="match status" value="1"/>
</dbReference>
<organism evidence="3 4">
    <name type="scientific">Methylophilus rhizosphaerae</name>
    <dbReference type="NCBI Taxonomy" id="492660"/>
    <lineage>
        <taxon>Bacteria</taxon>
        <taxon>Pseudomonadati</taxon>
        <taxon>Pseudomonadota</taxon>
        <taxon>Betaproteobacteria</taxon>
        <taxon>Nitrosomonadales</taxon>
        <taxon>Methylophilaceae</taxon>
        <taxon>Methylophilus</taxon>
    </lineage>
</organism>
<evidence type="ECO:0000313" key="3">
    <source>
        <dbReference type="EMBL" id="SDK52980.1"/>
    </source>
</evidence>
<gene>
    <name evidence="3" type="ORF">SAMN05192566_1540</name>
</gene>
<feature type="domain" description="DUF7380" evidence="2">
    <location>
        <begin position="84"/>
        <end position="190"/>
    </location>
</feature>
<sequence length="609" mass="69612">MSIEIPNSLSEVLDTFDQRMPPIDEHSVASELNKVADVDTFSPAQRKAFDAEIYAFNFQPARGKDFGVWGIFWHELSSVTTKSGETHLFPDIKLIDAEILEHWNLRSQDVKHPVLKARYSDLIWEVGKYFNKQIKHKNEPKRTVSKEVCTRAVNAYVESVEKNLFEHEFTAWDRLERSLALSISVKDGDLIQVVRKAILNFTQTRIKSGEKWMWSRFDKLMWENSIALQINDDEKKLVIEVLENTLRVTSDSSNKGNFDPHFSTLAADRLQRWYTQTGQKDEAKNAIVLSCKAFESAAELANATLAIAWLQDLIPRYKEAGLLDDVARIEQLIYKRFKEPDNGMATFETSIEVSHTEMDEYVQNFLTDSKENSLELLAIHFMLRKNDLKDFVHKSAKEAPLSALIGISLINQDGLTVATIGSIEDDLEGRLIHQATTSINLNNLWLDQVLKRVLSHHNLNAESLTEYFEHSPLFPKEKLSLIKAGIVAWFEKDYLTCIHILVPQVEAALREVLRCLGGSTIKPAREVNGFKFIGLGDVLHHPLIEQKIHSDILFHFKALYIDARGINLRNELAHGLIRAELLDSNTANHVIHSLILLRCLIKKVDEKRQ</sequence>
<dbReference type="OrthoDB" id="5519791at2"/>
<keyword evidence="4" id="KW-1185">Reference proteome</keyword>
<dbReference type="Proteomes" id="UP000198629">
    <property type="component" value="Unassembled WGS sequence"/>
</dbReference>
<dbReference type="RefSeq" id="WP_091471570.1">
    <property type="nucleotide sequence ID" value="NZ_FNFX01000003.1"/>
</dbReference>
<proteinExistence type="predicted"/>
<dbReference type="EMBL" id="FNFX01000003">
    <property type="protein sequence ID" value="SDK52980.1"/>
    <property type="molecule type" value="Genomic_DNA"/>
</dbReference>
<reference evidence="4" key="1">
    <citation type="submission" date="2016-10" db="EMBL/GenBank/DDBJ databases">
        <authorList>
            <person name="Varghese N."/>
            <person name="Submissions S."/>
        </authorList>
    </citation>
    <scope>NUCLEOTIDE SEQUENCE [LARGE SCALE GENOMIC DNA]</scope>
    <source>
        <strain evidence="4">CBMB127</strain>
    </source>
</reference>
<evidence type="ECO:0000313" key="4">
    <source>
        <dbReference type="Proteomes" id="UP000198629"/>
    </source>
</evidence>
<feature type="domain" description="DUF4209" evidence="1">
    <location>
        <begin position="505"/>
        <end position="594"/>
    </location>
</feature>
<accession>A0A1G9CMR6</accession>
<name>A0A1G9CMR6_9PROT</name>
<dbReference type="Pfam" id="PF13910">
    <property type="entry name" value="DUF4209"/>
    <property type="match status" value="1"/>
</dbReference>